<dbReference type="Proteomes" id="UP001165289">
    <property type="component" value="Unassembled WGS sequence"/>
</dbReference>
<keyword evidence="4" id="KW-1185">Reference proteome</keyword>
<evidence type="ECO:0000313" key="4">
    <source>
        <dbReference type="Proteomes" id="UP001165289"/>
    </source>
</evidence>
<evidence type="ECO:0000256" key="2">
    <source>
        <dbReference type="SAM" id="SignalP"/>
    </source>
</evidence>
<accession>A0AAV7JKQ9</accession>
<comment type="caution">
    <text evidence="3">The sequence shown here is derived from an EMBL/GenBank/DDBJ whole genome shotgun (WGS) entry which is preliminary data.</text>
</comment>
<proteinExistence type="predicted"/>
<organism evidence="3 4">
    <name type="scientific">Oopsacas minuta</name>
    <dbReference type="NCBI Taxonomy" id="111878"/>
    <lineage>
        <taxon>Eukaryota</taxon>
        <taxon>Metazoa</taxon>
        <taxon>Porifera</taxon>
        <taxon>Hexactinellida</taxon>
        <taxon>Hexasterophora</taxon>
        <taxon>Lyssacinosida</taxon>
        <taxon>Leucopsacidae</taxon>
        <taxon>Oopsacas</taxon>
    </lineage>
</organism>
<keyword evidence="1" id="KW-0175">Coiled coil</keyword>
<reference evidence="3 4" key="1">
    <citation type="journal article" date="2023" name="BMC Biol.">
        <title>The compact genome of the sponge Oopsacas minuta (Hexactinellida) is lacking key metazoan core genes.</title>
        <authorList>
            <person name="Santini S."/>
            <person name="Schenkelaars Q."/>
            <person name="Jourda C."/>
            <person name="Duchesne M."/>
            <person name="Belahbib H."/>
            <person name="Rocher C."/>
            <person name="Selva M."/>
            <person name="Riesgo A."/>
            <person name="Vervoort M."/>
            <person name="Leys S.P."/>
            <person name="Kodjabachian L."/>
            <person name="Le Bivic A."/>
            <person name="Borchiellini C."/>
            <person name="Claverie J.M."/>
            <person name="Renard E."/>
        </authorList>
    </citation>
    <scope>NUCLEOTIDE SEQUENCE [LARGE SCALE GENOMIC DNA]</scope>
    <source>
        <strain evidence="3">SPO-2</strain>
    </source>
</reference>
<feature type="signal peptide" evidence="2">
    <location>
        <begin position="1"/>
        <end position="20"/>
    </location>
</feature>
<name>A0AAV7JKQ9_9METZ</name>
<feature type="chain" id="PRO_5043698027" evidence="2">
    <location>
        <begin position="21"/>
        <end position="261"/>
    </location>
</feature>
<evidence type="ECO:0000313" key="3">
    <source>
        <dbReference type="EMBL" id="KAI6649439.1"/>
    </source>
</evidence>
<dbReference type="EMBL" id="JAKMXF010000321">
    <property type="protein sequence ID" value="KAI6649439.1"/>
    <property type="molecule type" value="Genomic_DNA"/>
</dbReference>
<protein>
    <submittedName>
        <fullName evidence="3">Uncharacterized protein</fullName>
    </submittedName>
</protein>
<keyword evidence="2" id="KW-0732">Signal</keyword>
<gene>
    <name evidence="3" type="ORF">LOD99_11804</name>
</gene>
<dbReference type="AlphaFoldDB" id="A0AAV7JKQ9"/>
<evidence type="ECO:0000256" key="1">
    <source>
        <dbReference type="SAM" id="Coils"/>
    </source>
</evidence>
<sequence length="261" mass="30792">MIMLLFILLLQLCSLQLCKAWRDEQRTDNYNVQSDTSHPVFRETRGKIDVQINRVVLALVEKKNEMFRELAKLEEEFIQEQKQKRIDLTKLKELKEKADTISHNYIPELQHRILNDLEQGIDKLRLDIEQTKNPDYQIEVKWAMNIPDLLNQIDTSKIEYHYATNGNIPNFVKLLLFILLLQLSCLQLLNNVEASYVRYEGRAEAHSHPAFQKTRGKITALINRTTLTLNQNPDEMFRELAILEKDFIQEQKQKQIDLSML</sequence>
<feature type="coiled-coil region" evidence="1">
    <location>
        <begin position="56"/>
        <end position="83"/>
    </location>
</feature>